<protein>
    <submittedName>
        <fullName evidence="3">Uncharacterized protein</fullName>
    </submittedName>
</protein>
<accession>A0AAD9Z7N0</accession>
<sequence>MSSSIPRFLLPRGYTFPYHINASALRPSRPIRQTLPACKHASTTTPVPKVIRLEKPAKFNPPSHGKRLKQQIPRHYGPQLTQEQKVEQKTKQYPRMMPPPGTFMFWFLTSRGIHTFISLGTLVLLASFTAYENWKRATVFREQLPEAKDFLWHPIRSVFKAIEVWKMDVNRTTAETQERRKRDIEDVQKRSTYRRAHGLEDENSQGLGGWTAKSDEETLGPSLRVDGAVGPPISRATSGSAENDDKPMSSGSKEAVYVDWEDKKTPVKKWLGIW</sequence>
<dbReference type="EMBL" id="JASNWA010000007">
    <property type="protein sequence ID" value="KAK3173011.1"/>
    <property type="molecule type" value="Genomic_DNA"/>
</dbReference>
<evidence type="ECO:0000313" key="3">
    <source>
        <dbReference type="EMBL" id="KAK3173011.1"/>
    </source>
</evidence>
<reference evidence="3" key="1">
    <citation type="submission" date="2022-11" db="EMBL/GenBank/DDBJ databases">
        <title>Chromosomal genome sequence assembly and mating type (MAT) locus characterization of the leprose asexual lichenized fungus Lepraria neglecta (Nyl.) Erichsen.</title>
        <authorList>
            <person name="Allen J.L."/>
            <person name="Pfeffer B."/>
        </authorList>
    </citation>
    <scope>NUCLEOTIDE SEQUENCE</scope>
    <source>
        <strain evidence="3">Allen 5258</strain>
    </source>
</reference>
<organism evidence="3 4">
    <name type="scientific">Lepraria neglecta</name>
    <dbReference type="NCBI Taxonomy" id="209136"/>
    <lineage>
        <taxon>Eukaryota</taxon>
        <taxon>Fungi</taxon>
        <taxon>Dikarya</taxon>
        <taxon>Ascomycota</taxon>
        <taxon>Pezizomycotina</taxon>
        <taxon>Lecanoromycetes</taxon>
        <taxon>OSLEUM clade</taxon>
        <taxon>Lecanoromycetidae</taxon>
        <taxon>Lecanorales</taxon>
        <taxon>Lecanorineae</taxon>
        <taxon>Stereocaulaceae</taxon>
        <taxon>Lepraria</taxon>
    </lineage>
</organism>
<feature type="region of interest" description="Disordered" evidence="1">
    <location>
        <begin position="192"/>
        <end position="258"/>
    </location>
</feature>
<keyword evidence="2" id="KW-1133">Transmembrane helix</keyword>
<keyword evidence="2" id="KW-0472">Membrane</keyword>
<comment type="caution">
    <text evidence="3">The sequence shown here is derived from an EMBL/GenBank/DDBJ whole genome shotgun (WGS) entry which is preliminary data.</text>
</comment>
<proteinExistence type="predicted"/>
<feature type="transmembrane region" description="Helical" evidence="2">
    <location>
        <begin position="103"/>
        <end position="131"/>
    </location>
</feature>
<evidence type="ECO:0000256" key="1">
    <source>
        <dbReference type="SAM" id="MobiDB-lite"/>
    </source>
</evidence>
<gene>
    <name evidence="3" type="ORF">OEA41_006339</name>
</gene>
<dbReference type="AlphaFoldDB" id="A0AAD9Z7N0"/>
<dbReference type="Proteomes" id="UP001276659">
    <property type="component" value="Unassembled WGS sequence"/>
</dbReference>
<keyword evidence="2" id="KW-0812">Transmembrane</keyword>
<evidence type="ECO:0000313" key="4">
    <source>
        <dbReference type="Proteomes" id="UP001276659"/>
    </source>
</evidence>
<evidence type="ECO:0000256" key="2">
    <source>
        <dbReference type="SAM" id="Phobius"/>
    </source>
</evidence>
<name>A0AAD9Z7N0_9LECA</name>
<keyword evidence="4" id="KW-1185">Reference proteome</keyword>